<organism evidence="3 4">
    <name type="scientific">Parasponia andersonii</name>
    <name type="common">Sponia andersonii</name>
    <dbReference type="NCBI Taxonomy" id="3476"/>
    <lineage>
        <taxon>Eukaryota</taxon>
        <taxon>Viridiplantae</taxon>
        <taxon>Streptophyta</taxon>
        <taxon>Embryophyta</taxon>
        <taxon>Tracheophyta</taxon>
        <taxon>Spermatophyta</taxon>
        <taxon>Magnoliopsida</taxon>
        <taxon>eudicotyledons</taxon>
        <taxon>Gunneridae</taxon>
        <taxon>Pentapetalae</taxon>
        <taxon>rosids</taxon>
        <taxon>fabids</taxon>
        <taxon>Rosales</taxon>
        <taxon>Cannabaceae</taxon>
        <taxon>Parasponia</taxon>
    </lineage>
</organism>
<name>A0A2P5ATK6_PARAD</name>
<dbReference type="EMBL" id="JXTB01000452">
    <property type="protein sequence ID" value="PON39887.1"/>
    <property type="molecule type" value="Genomic_DNA"/>
</dbReference>
<dbReference type="InterPro" id="IPR004864">
    <property type="entry name" value="LEA_2"/>
</dbReference>
<evidence type="ECO:0000313" key="4">
    <source>
        <dbReference type="Proteomes" id="UP000237105"/>
    </source>
</evidence>
<keyword evidence="1" id="KW-0472">Membrane</keyword>
<dbReference type="OrthoDB" id="1894389at2759"/>
<dbReference type="AlphaFoldDB" id="A0A2P5ATK6"/>
<keyword evidence="1" id="KW-0812">Transmembrane</keyword>
<protein>
    <submittedName>
        <fullName evidence="3">Late embryogenesis abundant protein</fullName>
    </submittedName>
</protein>
<gene>
    <name evidence="3" type="ORF">PanWU01x14_301440</name>
</gene>
<comment type="caution">
    <text evidence="3">The sequence shown here is derived from an EMBL/GenBank/DDBJ whole genome shotgun (WGS) entry which is preliminary data.</text>
</comment>
<feature type="transmembrane region" description="Helical" evidence="1">
    <location>
        <begin position="12"/>
        <end position="34"/>
    </location>
</feature>
<accession>A0A2P5ATK6</accession>
<dbReference type="InterPro" id="IPR055301">
    <property type="entry name" value="Lea14-like_2"/>
</dbReference>
<keyword evidence="1" id="KW-1133">Transmembrane helix</keyword>
<evidence type="ECO:0000259" key="2">
    <source>
        <dbReference type="Pfam" id="PF03168"/>
    </source>
</evidence>
<keyword evidence="4" id="KW-1185">Reference proteome</keyword>
<dbReference type="PANTHER" id="PTHR31852">
    <property type="entry name" value="LATE EMBRYOGENESIS ABUNDANT (LEA) HYDROXYPROLINE-RICH GLYCOPROTEIN FAMILY"/>
    <property type="match status" value="1"/>
</dbReference>
<dbReference type="Gene3D" id="2.60.40.1820">
    <property type="match status" value="1"/>
</dbReference>
<dbReference type="Proteomes" id="UP000237105">
    <property type="component" value="Unassembled WGS sequence"/>
</dbReference>
<feature type="domain" description="Late embryogenesis abundant protein LEA-2 subgroup" evidence="2">
    <location>
        <begin position="69"/>
        <end position="168"/>
    </location>
</feature>
<evidence type="ECO:0000313" key="3">
    <source>
        <dbReference type="EMBL" id="PON39887.1"/>
    </source>
</evidence>
<reference evidence="4" key="1">
    <citation type="submission" date="2016-06" db="EMBL/GenBank/DDBJ databases">
        <title>Parallel loss of symbiosis genes in relatives of nitrogen-fixing non-legume Parasponia.</title>
        <authorList>
            <person name="Van Velzen R."/>
            <person name="Holmer R."/>
            <person name="Bu F."/>
            <person name="Rutten L."/>
            <person name="Van Zeijl A."/>
            <person name="Liu W."/>
            <person name="Santuari L."/>
            <person name="Cao Q."/>
            <person name="Sharma T."/>
            <person name="Shen D."/>
            <person name="Roswanjaya Y."/>
            <person name="Wardhani T."/>
            <person name="Kalhor M.S."/>
            <person name="Jansen J."/>
            <person name="Van den Hoogen J."/>
            <person name="Gungor B."/>
            <person name="Hartog M."/>
            <person name="Hontelez J."/>
            <person name="Verver J."/>
            <person name="Yang W.-C."/>
            <person name="Schijlen E."/>
            <person name="Repin R."/>
            <person name="Schilthuizen M."/>
            <person name="Schranz E."/>
            <person name="Heidstra R."/>
            <person name="Miyata K."/>
            <person name="Fedorova E."/>
            <person name="Kohlen W."/>
            <person name="Bisseling T."/>
            <person name="Smit S."/>
            <person name="Geurts R."/>
        </authorList>
    </citation>
    <scope>NUCLEOTIDE SEQUENCE [LARGE SCALE GENOMIC DNA]</scope>
    <source>
        <strain evidence="4">cv. WU1-14</strain>
    </source>
</reference>
<dbReference type="Pfam" id="PF03168">
    <property type="entry name" value="LEA_2"/>
    <property type="match status" value="1"/>
</dbReference>
<sequence>MKGERRGSKKCLAYVAAFIVFQAIVIAVFALTVMKIKSPKVRFGYVTAENFSSSNTNGPSFSMDLKAQFTVKNTNFGHFKYENSTVTILYHGMPVGEAFIAKARAKARSTRRFDITIPISSARLTNTASLGNDINGGVLTLTSQAKLSGKVHLMKVLKKKKSGEMSCTMSVNLGTRAVQDLKCK</sequence>
<proteinExistence type="predicted"/>
<dbReference type="STRING" id="3476.A0A2P5ATK6"/>
<evidence type="ECO:0000256" key="1">
    <source>
        <dbReference type="SAM" id="Phobius"/>
    </source>
</evidence>